<dbReference type="STRING" id="113562.SAMN04489716_1253"/>
<gene>
    <name evidence="1" type="ORF">SAMN04489716_1253</name>
</gene>
<dbReference type="OrthoDB" id="3344215at2"/>
<name>A0A1H1TVA1_9ACTN</name>
<accession>A0A1H1TVA1</accession>
<reference evidence="1 2" key="1">
    <citation type="submission" date="2016-10" db="EMBL/GenBank/DDBJ databases">
        <authorList>
            <person name="de Groot N.N."/>
        </authorList>
    </citation>
    <scope>NUCLEOTIDE SEQUENCE [LARGE SCALE GENOMIC DNA]</scope>
    <source>
        <strain evidence="1 2">DSM 43941</strain>
    </source>
</reference>
<dbReference type="Proteomes" id="UP000198688">
    <property type="component" value="Chromosome I"/>
</dbReference>
<dbReference type="EMBL" id="LT629758">
    <property type="protein sequence ID" value="SDS64147.1"/>
    <property type="molecule type" value="Genomic_DNA"/>
</dbReference>
<evidence type="ECO:0000313" key="1">
    <source>
        <dbReference type="EMBL" id="SDS64147.1"/>
    </source>
</evidence>
<organism evidence="1 2">
    <name type="scientific">Actinoplanes derwentensis</name>
    <dbReference type="NCBI Taxonomy" id="113562"/>
    <lineage>
        <taxon>Bacteria</taxon>
        <taxon>Bacillati</taxon>
        <taxon>Actinomycetota</taxon>
        <taxon>Actinomycetes</taxon>
        <taxon>Micromonosporales</taxon>
        <taxon>Micromonosporaceae</taxon>
        <taxon>Actinoplanes</taxon>
    </lineage>
</organism>
<keyword evidence="2" id="KW-1185">Reference proteome</keyword>
<evidence type="ECO:0000313" key="2">
    <source>
        <dbReference type="Proteomes" id="UP000198688"/>
    </source>
</evidence>
<protein>
    <submittedName>
        <fullName evidence="1">Uncharacterized protein</fullName>
    </submittedName>
</protein>
<dbReference type="RefSeq" id="WP_092542425.1">
    <property type="nucleotide sequence ID" value="NZ_BOMJ01000020.1"/>
</dbReference>
<sequence length="144" mass="15125">MRLAGIPGLPAWPSSHVHLVAPGSTGPWTLFATAGPDGRYRDVTADSSSFTDDPSFGLGRVVLRPYGPDLVFSNGHIHSTPGVVGVAGGPPIGLYPNPACPSCKRLMFHVATVTSLVREHGDGFRSLYLCEDCETAAVTATSYN</sequence>
<proteinExistence type="predicted"/>
<dbReference type="AlphaFoldDB" id="A0A1H1TVA1"/>